<dbReference type="InterPro" id="IPR001173">
    <property type="entry name" value="Glyco_trans_2-like"/>
</dbReference>
<dbReference type="RefSeq" id="WP_022970313.1">
    <property type="nucleotide sequence ID" value="NZ_ATVD01000006.1"/>
</dbReference>
<dbReference type="EMBL" id="AVCI01000009">
    <property type="protein sequence ID" value="KFN42619.1"/>
    <property type="molecule type" value="Genomic_DNA"/>
</dbReference>
<dbReference type="PATRIC" id="fig|1121015.4.peg.2140"/>
<proteinExistence type="predicted"/>
<dbReference type="eggNOG" id="COG3551">
    <property type="taxonomic scope" value="Bacteria"/>
</dbReference>
<dbReference type="PANTHER" id="PTHR43179">
    <property type="entry name" value="RHAMNOSYLTRANSFERASE WBBL"/>
    <property type="match status" value="1"/>
</dbReference>
<name>A0A091AVC4_9GAMM</name>
<dbReference type="OrthoDB" id="9179784at2"/>
<dbReference type="InterPro" id="IPR027417">
    <property type="entry name" value="P-loop_NTPase"/>
</dbReference>
<dbReference type="PANTHER" id="PTHR43179:SF7">
    <property type="entry name" value="RHAMNOSYLTRANSFERASE WBBL"/>
    <property type="match status" value="1"/>
</dbReference>
<evidence type="ECO:0000259" key="2">
    <source>
        <dbReference type="Pfam" id="PF00535"/>
    </source>
</evidence>
<evidence type="ECO:0000313" key="3">
    <source>
        <dbReference type="EMBL" id="KFN42619.1"/>
    </source>
</evidence>
<organism evidence="3 4">
    <name type="scientific">Arenimonas oryziterrae DSM 21050 = YC6267</name>
    <dbReference type="NCBI Taxonomy" id="1121015"/>
    <lineage>
        <taxon>Bacteria</taxon>
        <taxon>Pseudomonadati</taxon>
        <taxon>Pseudomonadota</taxon>
        <taxon>Gammaproteobacteria</taxon>
        <taxon>Lysobacterales</taxon>
        <taxon>Lysobacteraceae</taxon>
        <taxon>Arenimonas</taxon>
    </lineage>
</organism>
<feature type="region of interest" description="Disordered" evidence="1">
    <location>
        <begin position="317"/>
        <end position="343"/>
    </location>
</feature>
<comment type="caution">
    <text evidence="3">The sequence shown here is derived from an EMBL/GenBank/DDBJ whole genome shotgun (WGS) entry which is preliminary data.</text>
</comment>
<dbReference type="Gene3D" id="3.90.550.10">
    <property type="entry name" value="Spore Coat Polysaccharide Biosynthesis Protein SpsA, Chain A"/>
    <property type="match status" value="1"/>
</dbReference>
<dbReference type="InterPro" id="IPR029044">
    <property type="entry name" value="Nucleotide-diphossugar_trans"/>
</dbReference>
<dbReference type="STRING" id="1121015.GCA_000420545_02712"/>
<dbReference type="eggNOG" id="COG1216">
    <property type="taxonomic scope" value="Bacteria"/>
</dbReference>
<keyword evidence="4" id="KW-1185">Reference proteome</keyword>
<dbReference type="Pfam" id="PF00535">
    <property type="entry name" value="Glycos_transf_2"/>
    <property type="match status" value="1"/>
</dbReference>
<dbReference type="SUPFAM" id="SSF53448">
    <property type="entry name" value="Nucleotide-diphospho-sugar transferases"/>
    <property type="match status" value="1"/>
</dbReference>
<dbReference type="AlphaFoldDB" id="A0A091AVC4"/>
<feature type="compositionally biased region" description="Low complexity" evidence="1">
    <location>
        <begin position="317"/>
        <end position="328"/>
    </location>
</feature>
<accession>A0A091AVC4</accession>
<gene>
    <name evidence="3" type="ORF">N789_13340</name>
</gene>
<dbReference type="SUPFAM" id="SSF52540">
    <property type="entry name" value="P-loop containing nucleoside triphosphate hydrolases"/>
    <property type="match status" value="1"/>
</dbReference>
<protein>
    <recommendedName>
        <fullName evidence="2">Glycosyltransferase 2-like domain-containing protein</fullName>
    </recommendedName>
</protein>
<evidence type="ECO:0000256" key="1">
    <source>
        <dbReference type="SAM" id="MobiDB-lite"/>
    </source>
</evidence>
<feature type="domain" description="Glycosyltransferase 2-like" evidence="2">
    <location>
        <begin position="575"/>
        <end position="743"/>
    </location>
</feature>
<dbReference type="Gene3D" id="3.40.50.300">
    <property type="entry name" value="P-loop containing nucleotide triphosphate hydrolases"/>
    <property type="match status" value="1"/>
</dbReference>
<feature type="compositionally biased region" description="Basic and acidic residues" evidence="1">
    <location>
        <begin position="329"/>
        <end position="343"/>
    </location>
</feature>
<reference evidence="3 4" key="1">
    <citation type="submission" date="2013-09" db="EMBL/GenBank/DDBJ databases">
        <title>Genome sequencing of Arenimonas oryziterrae.</title>
        <authorList>
            <person name="Chen F."/>
            <person name="Wang G."/>
        </authorList>
    </citation>
    <scope>NUCLEOTIDE SEQUENCE [LARGE SCALE GENOMIC DNA]</scope>
    <source>
        <strain evidence="3 4">YC6267</strain>
    </source>
</reference>
<evidence type="ECO:0000313" key="4">
    <source>
        <dbReference type="Proteomes" id="UP000029385"/>
    </source>
</evidence>
<dbReference type="Proteomes" id="UP000029385">
    <property type="component" value="Unassembled WGS sequence"/>
</dbReference>
<sequence>MSRGLLVLGAHRSGTSALSRVLNLCGASLGDHLMGAAQGNEAGHWESAQAVAIDEALLQALDRRWNDLRPLPEGWAESAAADVATRAIADFAAAQLRAHPLWAIKDPRLCRLLPVWRKGLTQAGLEPTAVIIYRHPAEVAASLAARNGMARDEAMWLWWLHLADAIVGSRGLPRCVLSYDELLTDWRGTMARIAASTGVALDLSTQARFVDEFLAQDLRNHALPTAALPAAVDDLLRTLVAAREQPLALDDYAAGVARFASVVDLQGRALGDAWAALDAIAWQEQAQKLAQPEASPPATTLARALADQADQLARLAASDTTAESTSSADLREAARRAREHQARADALETELAQLGRAHRELLSRQQQQTATVSALRARVQRLQRKADLFAVLGGRAPWPTGALTRRLKAWRERKTTDATPFAPALSTQPNRLPALPPVREDTADVFLWCPQDWAQLDANTQTAARTRAAEGGRVFVMARAVIPHDQPGFRVEALPSVPGALQINLFAPQVPLVSPLEASAFAALRASLGELLAWTQSERTQSWGGDAHWRDLADCLPNQIHVAGEGASLAELPLSIVISTRDQLPFLRACLRSLDELSDYPAPEIIVVDNASRDGTADFLASWAAQRRHERRVITNADDRGQVVARNQGLQLARGDGLVLLTADSFVTAGWLRTLVAHLRRAPRRGLVLPTGPADGAGIDYADLDTMAVLARAFTARHAGLAQPLERATLHCALLRRAAFAEVGPFDESFAAGGFEDEDYCRRLRERGWQIARAEDVFVHHHPAPAFDPFEAARREQRLQADRAAFERKWGPSPPRELDRA</sequence>